<feature type="transmembrane region" description="Helical" evidence="1">
    <location>
        <begin position="268"/>
        <end position="299"/>
    </location>
</feature>
<evidence type="ECO:0000256" key="1">
    <source>
        <dbReference type="SAM" id="Phobius"/>
    </source>
</evidence>
<dbReference type="RefSeq" id="WP_202243505.1">
    <property type="nucleotide sequence ID" value="NZ_JAESIY010000003.1"/>
</dbReference>
<evidence type="ECO:0000313" key="3">
    <source>
        <dbReference type="Proteomes" id="UP000659388"/>
    </source>
</evidence>
<accession>A0A937JYM3</accession>
<keyword evidence="1" id="KW-0812">Transmembrane</keyword>
<organism evidence="2 3">
    <name type="scientific">Fulvivirga sediminis</name>
    <dbReference type="NCBI Taxonomy" id="2803949"/>
    <lineage>
        <taxon>Bacteria</taxon>
        <taxon>Pseudomonadati</taxon>
        <taxon>Bacteroidota</taxon>
        <taxon>Cytophagia</taxon>
        <taxon>Cytophagales</taxon>
        <taxon>Fulvivirgaceae</taxon>
        <taxon>Fulvivirga</taxon>
    </lineage>
</organism>
<feature type="transmembrane region" description="Helical" evidence="1">
    <location>
        <begin position="220"/>
        <end position="238"/>
    </location>
</feature>
<feature type="transmembrane region" description="Helical" evidence="1">
    <location>
        <begin position="75"/>
        <end position="96"/>
    </location>
</feature>
<reference evidence="2" key="1">
    <citation type="submission" date="2021-01" db="EMBL/GenBank/DDBJ databases">
        <title>Fulvivirga kasyanovii gen. nov., sp nov., a novel member of the phylum Bacteroidetes isolated from seawater in a mussel farm.</title>
        <authorList>
            <person name="Zhao L.-H."/>
            <person name="Wang Z.-J."/>
        </authorList>
    </citation>
    <scope>NUCLEOTIDE SEQUENCE</scope>
    <source>
        <strain evidence="2">2943</strain>
    </source>
</reference>
<feature type="transmembrane region" description="Helical" evidence="1">
    <location>
        <begin position="9"/>
        <end position="30"/>
    </location>
</feature>
<sequence>MVLSRSSKFLFIGIISWIVFISIPSCYWFYTLFSVDSFEDFRAAIISEFQDVYLDNQLDEFFIFEEHYLSVSHQLHIILALFISLIALTCAGIYYLFKKSAPLTFKAQTFSQNQLLLLYALGIAWVGYKAFLFFHFPLHIDEVFDFIYYSKKNLMVRHTYQFNDNVQWLNNHVLYTDLSSLALNLGAGDQLAIRIPSILGEFCLLAMIFLWFANQGFSKAFFITTAVALSFWSGIYSIQGRSYHLLAVFSVASYFCFESYLKDKNSLYLLLGAWVTSMGLATNKMFIIHCCALFIYAIFHIKCFTHKEKVLLLNSVLLASIMTLIFYFPVLLVSGWRNIILHSLSTELLDWTLIHMEILKNISVITNANNKAYLLLMLPLVLFLLFKRHLSSPTTHLFYYFTVQLIMPILFSLIMHTYIPFRSLIYMNVTFTLLTGSMMYDWASRHHSFKLLILTIMIGLLAINTWLNFSYTWLHRIKGYVYDKDFYYALNQELEMVNTINTKQIWIARDLHFHLFYSKLKFPEATKNMDSTYQPQENDVVISADILNNAEVLYTSPIEGAIIQKLK</sequence>
<comment type="caution">
    <text evidence="2">The sequence shown here is derived from an EMBL/GenBank/DDBJ whole genome shotgun (WGS) entry which is preliminary data.</text>
</comment>
<evidence type="ECO:0000313" key="2">
    <source>
        <dbReference type="EMBL" id="MBL3655824.1"/>
    </source>
</evidence>
<feature type="transmembrane region" description="Helical" evidence="1">
    <location>
        <begin position="191"/>
        <end position="213"/>
    </location>
</feature>
<feature type="transmembrane region" description="Helical" evidence="1">
    <location>
        <begin position="372"/>
        <end position="391"/>
    </location>
</feature>
<dbReference type="AlphaFoldDB" id="A0A937JYM3"/>
<dbReference type="EMBL" id="JAESIY010000003">
    <property type="protein sequence ID" value="MBL3655824.1"/>
    <property type="molecule type" value="Genomic_DNA"/>
</dbReference>
<feature type="transmembrane region" description="Helical" evidence="1">
    <location>
        <begin position="397"/>
        <end position="418"/>
    </location>
</feature>
<gene>
    <name evidence="2" type="ORF">JL102_06765</name>
</gene>
<protein>
    <submittedName>
        <fullName evidence="2">Uncharacterized protein</fullName>
    </submittedName>
</protein>
<feature type="transmembrane region" description="Helical" evidence="1">
    <location>
        <begin position="116"/>
        <end position="136"/>
    </location>
</feature>
<keyword evidence="1" id="KW-0472">Membrane</keyword>
<feature type="transmembrane region" description="Helical" evidence="1">
    <location>
        <begin position="449"/>
        <end position="469"/>
    </location>
</feature>
<feature type="transmembrane region" description="Helical" evidence="1">
    <location>
        <begin position="311"/>
        <end position="333"/>
    </location>
</feature>
<keyword evidence="1" id="KW-1133">Transmembrane helix</keyword>
<proteinExistence type="predicted"/>
<dbReference type="Proteomes" id="UP000659388">
    <property type="component" value="Unassembled WGS sequence"/>
</dbReference>
<keyword evidence="3" id="KW-1185">Reference proteome</keyword>
<name>A0A937JYM3_9BACT</name>